<keyword evidence="8" id="KW-1185">Reference proteome</keyword>
<dbReference type="OrthoDB" id="71600at2759"/>
<dbReference type="EMBL" id="KK583199">
    <property type="protein sequence ID" value="KDO31006.1"/>
    <property type="molecule type" value="Genomic_DNA"/>
</dbReference>
<dbReference type="InterPro" id="IPR018503">
    <property type="entry name" value="Tetraspanin_CS"/>
</dbReference>
<organism evidence="7 8">
    <name type="scientific">Saprolegnia parasitica (strain CBS 223.65)</name>
    <dbReference type="NCBI Taxonomy" id="695850"/>
    <lineage>
        <taxon>Eukaryota</taxon>
        <taxon>Sar</taxon>
        <taxon>Stramenopiles</taxon>
        <taxon>Oomycota</taxon>
        <taxon>Saprolegniomycetes</taxon>
        <taxon>Saprolegniales</taxon>
        <taxon>Saprolegniaceae</taxon>
        <taxon>Saprolegnia</taxon>
    </lineage>
</organism>
<keyword evidence="5 6" id="KW-0472">Membrane</keyword>
<keyword evidence="3 6" id="KW-0812">Transmembrane</keyword>
<dbReference type="OMA" id="ICNEASV"/>
<evidence type="ECO:0000313" key="7">
    <source>
        <dbReference type="EMBL" id="KDO31006.1"/>
    </source>
</evidence>
<accession>A0A067CWT1</accession>
<dbReference type="PRINTS" id="PR00259">
    <property type="entry name" value="TMFOUR"/>
</dbReference>
<keyword evidence="4 6" id="KW-1133">Transmembrane helix</keyword>
<gene>
    <name evidence="7" type="ORF">SPRG_04194</name>
</gene>
<dbReference type="GO" id="GO:0016020">
    <property type="term" value="C:membrane"/>
    <property type="evidence" value="ECO:0007669"/>
    <property type="project" value="UniProtKB-SubCell"/>
</dbReference>
<dbReference type="PANTHER" id="PTHR19282">
    <property type="entry name" value="TETRASPANIN"/>
    <property type="match status" value="1"/>
</dbReference>
<name>A0A067CWT1_SAPPC</name>
<dbReference type="PROSITE" id="PS00421">
    <property type="entry name" value="TM4_1"/>
    <property type="match status" value="1"/>
</dbReference>
<dbReference type="RefSeq" id="XP_012198189.1">
    <property type="nucleotide sequence ID" value="XM_012342799.1"/>
</dbReference>
<dbReference type="VEuPathDB" id="FungiDB:SPRG_04194"/>
<feature type="transmembrane region" description="Helical" evidence="6">
    <location>
        <begin position="85"/>
        <end position="105"/>
    </location>
</feature>
<feature type="transmembrane region" description="Helical" evidence="6">
    <location>
        <begin position="258"/>
        <end position="280"/>
    </location>
</feature>
<dbReference type="KEGG" id="spar:SPRG_04194"/>
<evidence type="ECO:0000256" key="2">
    <source>
        <dbReference type="ARBA" id="ARBA00006840"/>
    </source>
</evidence>
<protein>
    <recommendedName>
        <fullName evidence="9">Tetraspanin</fullName>
    </recommendedName>
</protein>
<proteinExistence type="inferred from homology"/>
<dbReference type="GeneID" id="24126659"/>
<dbReference type="STRING" id="695850.A0A067CWT1"/>
<evidence type="ECO:0000256" key="5">
    <source>
        <dbReference type="ARBA" id="ARBA00023136"/>
    </source>
</evidence>
<reference evidence="7 8" key="1">
    <citation type="journal article" date="2013" name="PLoS Genet.">
        <title>Distinctive expansion of potential virulence genes in the genome of the oomycete fish pathogen Saprolegnia parasitica.</title>
        <authorList>
            <person name="Jiang R.H."/>
            <person name="de Bruijn I."/>
            <person name="Haas B.J."/>
            <person name="Belmonte R."/>
            <person name="Lobach L."/>
            <person name="Christie J."/>
            <person name="van den Ackerveken G."/>
            <person name="Bottin A."/>
            <person name="Bulone V."/>
            <person name="Diaz-Moreno S.M."/>
            <person name="Dumas B."/>
            <person name="Fan L."/>
            <person name="Gaulin E."/>
            <person name="Govers F."/>
            <person name="Grenville-Briggs L.J."/>
            <person name="Horner N.R."/>
            <person name="Levin J.Z."/>
            <person name="Mammella M."/>
            <person name="Meijer H.J."/>
            <person name="Morris P."/>
            <person name="Nusbaum C."/>
            <person name="Oome S."/>
            <person name="Phillips A.J."/>
            <person name="van Rooyen D."/>
            <person name="Rzeszutek E."/>
            <person name="Saraiva M."/>
            <person name="Secombes C.J."/>
            <person name="Seidl M.F."/>
            <person name="Snel B."/>
            <person name="Stassen J.H."/>
            <person name="Sykes S."/>
            <person name="Tripathy S."/>
            <person name="van den Berg H."/>
            <person name="Vega-Arreguin J.C."/>
            <person name="Wawra S."/>
            <person name="Young S.K."/>
            <person name="Zeng Q."/>
            <person name="Dieguez-Uribeondo J."/>
            <person name="Russ C."/>
            <person name="Tyler B.M."/>
            <person name="van West P."/>
        </authorList>
    </citation>
    <scope>NUCLEOTIDE SEQUENCE [LARGE SCALE GENOMIC DNA]</scope>
    <source>
        <strain evidence="7 8">CBS 223.65</strain>
    </source>
</reference>
<comment type="subcellular location">
    <subcellularLocation>
        <location evidence="1">Membrane</location>
        <topology evidence="1">Multi-pass membrane protein</topology>
    </subcellularLocation>
</comment>
<evidence type="ECO:0000256" key="1">
    <source>
        <dbReference type="ARBA" id="ARBA00004141"/>
    </source>
</evidence>
<dbReference type="InterPro" id="IPR018499">
    <property type="entry name" value="Tetraspanin/Peripherin"/>
</dbReference>
<evidence type="ECO:0008006" key="9">
    <source>
        <dbReference type="Google" id="ProtNLM"/>
    </source>
</evidence>
<comment type="similarity">
    <text evidence="2">Belongs to the tetraspanin (TM4SF) family.</text>
</comment>
<feature type="transmembrane region" description="Helical" evidence="6">
    <location>
        <begin position="7"/>
        <end position="29"/>
    </location>
</feature>
<feature type="transmembrane region" description="Helical" evidence="6">
    <location>
        <begin position="49"/>
        <end position="73"/>
    </location>
</feature>
<dbReference type="Proteomes" id="UP000030745">
    <property type="component" value="Unassembled WGS sequence"/>
</dbReference>
<evidence type="ECO:0000313" key="8">
    <source>
        <dbReference type="Proteomes" id="UP000030745"/>
    </source>
</evidence>
<dbReference type="AlphaFoldDB" id="A0A067CWT1"/>
<sequence length="290" mass="30839">MCTDVSKVTLIVLNIAFIIAGALLIWVGASTDEGWSKIFEAASNGSSAAAFYLILAFGVLVLLIAFMGLMGALKRQKCLLYTYNFFVFVAIVVFIIIMITGFAGASTASKWSDAKFPAEDAEESVAKAFDLAYCGVMLEHYCSDGSLGDAIALFSPSASSSLTPIIKALKLDANDQVGFSGLCKNLNSTAPGTLVVQNVETFKTICEECKKTEDIDFSELYKWGQENCPLTYDNATDIVYPECRPAALSLFKSFATKLAIGGLIFAVAALVVFIMACVVARSGGKGGSMA</sequence>
<evidence type="ECO:0000256" key="6">
    <source>
        <dbReference type="SAM" id="Phobius"/>
    </source>
</evidence>
<evidence type="ECO:0000256" key="3">
    <source>
        <dbReference type="ARBA" id="ARBA00022692"/>
    </source>
</evidence>
<evidence type="ECO:0000256" key="4">
    <source>
        <dbReference type="ARBA" id="ARBA00022989"/>
    </source>
</evidence>
<dbReference type="Pfam" id="PF00335">
    <property type="entry name" value="Tetraspanin"/>
    <property type="match status" value="1"/>
</dbReference>